<organism evidence="1">
    <name type="scientific">marine sediment metagenome</name>
    <dbReference type="NCBI Taxonomy" id="412755"/>
    <lineage>
        <taxon>unclassified sequences</taxon>
        <taxon>metagenomes</taxon>
        <taxon>ecological metagenomes</taxon>
    </lineage>
</organism>
<comment type="caution">
    <text evidence="1">The sequence shown here is derived from an EMBL/GenBank/DDBJ whole genome shotgun (WGS) entry which is preliminary data.</text>
</comment>
<accession>X1I080</accession>
<dbReference type="AlphaFoldDB" id="X1I080"/>
<name>X1I080_9ZZZZ</name>
<protein>
    <submittedName>
        <fullName evidence="1">Uncharacterized protein</fullName>
    </submittedName>
</protein>
<dbReference type="SUPFAM" id="SSF49899">
    <property type="entry name" value="Concanavalin A-like lectins/glucanases"/>
    <property type="match status" value="1"/>
</dbReference>
<feature type="non-terminal residue" evidence="1">
    <location>
        <position position="1"/>
    </location>
</feature>
<proteinExistence type="predicted"/>
<gene>
    <name evidence="1" type="ORF">S03H2_46198</name>
</gene>
<dbReference type="EMBL" id="BARU01028991">
    <property type="protein sequence ID" value="GAH75821.1"/>
    <property type="molecule type" value="Genomic_DNA"/>
</dbReference>
<dbReference type="InterPro" id="IPR013320">
    <property type="entry name" value="ConA-like_dom_sf"/>
</dbReference>
<sequence length="93" mass="10360">ATLSFWYNITSEETGSTSYDVLNVTIKDSSGSYLATVAVLSNLNKSTLGSYKKITFDMTPYKGQTVRIHFLTTTDDYLHTVFRIDDVSLMSDG</sequence>
<reference evidence="1" key="1">
    <citation type="journal article" date="2014" name="Front. Microbiol.">
        <title>High frequency of phylogenetically diverse reductive dehalogenase-homologous genes in deep subseafloor sedimentary metagenomes.</title>
        <authorList>
            <person name="Kawai M."/>
            <person name="Futagami T."/>
            <person name="Toyoda A."/>
            <person name="Takaki Y."/>
            <person name="Nishi S."/>
            <person name="Hori S."/>
            <person name="Arai W."/>
            <person name="Tsubouchi T."/>
            <person name="Morono Y."/>
            <person name="Uchiyama I."/>
            <person name="Ito T."/>
            <person name="Fujiyama A."/>
            <person name="Inagaki F."/>
            <person name="Takami H."/>
        </authorList>
    </citation>
    <scope>NUCLEOTIDE SEQUENCE</scope>
    <source>
        <strain evidence="1">Expedition CK06-06</strain>
    </source>
</reference>
<dbReference type="Gene3D" id="2.60.120.260">
    <property type="entry name" value="Galactose-binding domain-like"/>
    <property type="match status" value="1"/>
</dbReference>
<evidence type="ECO:0000313" key="1">
    <source>
        <dbReference type="EMBL" id="GAH75821.1"/>
    </source>
</evidence>